<proteinExistence type="predicted"/>
<name>A0ABD3CIM2_9LAMI</name>
<accession>A0ABD3CIM2</accession>
<evidence type="ECO:0000313" key="2">
    <source>
        <dbReference type="EMBL" id="KAL3629751.1"/>
    </source>
</evidence>
<keyword evidence="3" id="KW-1185">Reference proteome</keyword>
<keyword evidence="1" id="KW-0732">Signal</keyword>
<dbReference type="AlphaFoldDB" id="A0ABD3CIM2"/>
<protein>
    <submittedName>
        <fullName evidence="2">Uncharacterized protein</fullName>
    </submittedName>
</protein>
<gene>
    <name evidence="2" type="ORF">CASFOL_026973</name>
</gene>
<evidence type="ECO:0000256" key="1">
    <source>
        <dbReference type="SAM" id="SignalP"/>
    </source>
</evidence>
<dbReference type="Proteomes" id="UP001632038">
    <property type="component" value="Unassembled WGS sequence"/>
</dbReference>
<feature type="chain" id="PRO_5044806687" evidence="1">
    <location>
        <begin position="29"/>
        <end position="82"/>
    </location>
</feature>
<organism evidence="2 3">
    <name type="scientific">Castilleja foliolosa</name>
    <dbReference type="NCBI Taxonomy" id="1961234"/>
    <lineage>
        <taxon>Eukaryota</taxon>
        <taxon>Viridiplantae</taxon>
        <taxon>Streptophyta</taxon>
        <taxon>Embryophyta</taxon>
        <taxon>Tracheophyta</taxon>
        <taxon>Spermatophyta</taxon>
        <taxon>Magnoliopsida</taxon>
        <taxon>eudicotyledons</taxon>
        <taxon>Gunneridae</taxon>
        <taxon>Pentapetalae</taxon>
        <taxon>asterids</taxon>
        <taxon>lamiids</taxon>
        <taxon>Lamiales</taxon>
        <taxon>Orobanchaceae</taxon>
        <taxon>Pedicularideae</taxon>
        <taxon>Castillejinae</taxon>
        <taxon>Castilleja</taxon>
    </lineage>
</organism>
<comment type="caution">
    <text evidence="2">The sequence shown here is derived from an EMBL/GenBank/DDBJ whole genome shotgun (WGS) entry which is preliminary data.</text>
</comment>
<dbReference type="EMBL" id="JAVIJP010000034">
    <property type="protein sequence ID" value="KAL3629751.1"/>
    <property type="molecule type" value="Genomic_DNA"/>
</dbReference>
<evidence type="ECO:0000313" key="3">
    <source>
        <dbReference type="Proteomes" id="UP001632038"/>
    </source>
</evidence>
<feature type="signal peptide" evidence="1">
    <location>
        <begin position="1"/>
        <end position="28"/>
    </location>
</feature>
<sequence length="82" mass="8936">MKMAALPTSFYFLLCLIVFSSVNEMVQGKACICTKELGKCTDGPGCIQLCHEVYKDGRATCTRAGDRVPPECQCSHACPCRV</sequence>
<reference evidence="3" key="1">
    <citation type="journal article" date="2024" name="IScience">
        <title>Strigolactones Initiate the Formation of Haustorium-like Structures in Castilleja.</title>
        <authorList>
            <person name="Buerger M."/>
            <person name="Peterson D."/>
            <person name="Chory J."/>
        </authorList>
    </citation>
    <scope>NUCLEOTIDE SEQUENCE [LARGE SCALE GENOMIC DNA]</scope>
</reference>